<feature type="domain" description="AMP-dependent synthetase/ligase" evidence="5">
    <location>
        <begin position="55"/>
        <end position="409"/>
    </location>
</feature>
<keyword evidence="3" id="KW-0547">Nucleotide-binding</keyword>
<dbReference type="EMBL" id="LJIW01000002">
    <property type="protein sequence ID" value="PNG89950.1"/>
    <property type="molecule type" value="Genomic_DNA"/>
</dbReference>
<evidence type="ECO:0000256" key="4">
    <source>
        <dbReference type="ARBA" id="ARBA00022840"/>
    </source>
</evidence>
<organism evidence="7 8">
    <name type="scientific">Streptomyces malaysiensis</name>
    <dbReference type="NCBI Taxonomy" id="92644"/>
    <lineage>
        <taxon>Bacteria</taxon>
        <taxon>Bacillati</taxon>
        <taxon>Actinomycetota</taxon>
        <taxon>Actinomycetes</taxon>
        <taxon>Kitasatosporales</taxon>
        <taxon>Streptomycetaceae</taxon>
        <taxon>Streptomyces</taxon>
        <taxon>Streptomyces violaceusniger group</taxon>
    </lineage>
</organism>
<dbReference type="FunFam" id="3.30.300.30:FF:000028">
    <property type="entry name" value="AMP-dependent synthetase"/>
    <property type="match status" value="1"/>
</dbReference>
<evidence type="ECO:0000256" key="3">
    <source>
        <dbReference type="ARBA" id="ARBA00022741"/>
    </source>
</evidence>
<dbReference type="Gene3D" id="3.40.50.12780">
    <property type="entry name" value="N-terminal domain of ligase-like"/>
    <property type="match status" value="1"/>
</dbReference>
<dbReference type="GO" id="GO:0006633">
    <property type="term" value="P:fatty acid biosynthetic process"/>
    <property type="evidence" value="ECO:0007669"/>
    <property type="project" value="TreeGrafter"/>
</dbReference>
<dbReference type="InterPro" id="IPR042099">
    <property type="entry name" value="ANL_N_sf"/>
</dbReference>
<dbReference type="InterPro" id="IPR051087">
    <property type="entry name" value="Mitochondrial_ACSM"/>
</dbReference>
<accession>A0A2J7YPJ9</accession>
<dbReference type="InterPro" id="IPR045851">
    <property type="entry name" value="AMP-bd_C_sf"/>
</dbReference>
<evidence type="ECO:0008006" key="9">
    <source>
        <dbReference type="Google" id="ProtNLM"/>
    </source>
</evidence>
<keyword evidence="8" id="KW-1185">Reference proteome</keyword>
<dbReference type="Pfam" id="PF00501">
    <property type="entry name" value="AMP-binding"/>
    <property type="match status" value="1"/>
</dbReference>
<name>A0A2J7YPJ9_STRMQ</name>
<dbReference type="InterPro" id="IPR020845">
    <property type="entry name" value="AMP-binding_CS"/>
</dbReference>
<dbReference type="GO" id="GO:0015645">
    <property type="term" value="F:fatty acid ligase activity"/>
    <property type="evidence" value="ECO:0007669"/>
    <property type="project" value="TreeGrafter"/>
</dbReference>
<dbReference type="PANTHER" id="PTHR43605">
    <property type="entry name" value="ACYL-COENZYME A SYNTHETASE"/>
    <property type="match status" value="1"/>
</dbReference>
<dbReference type="AlphaFoldDB" id="A0A2J7YPJ9"/>
<reference evidence="7 8" key="1">
    <citation type="submission" date="2015-09" db="EMBL/GenBank/DDBJ databases">
        <title>Genome sequence, genome mining and natural product profiling of a biocontrol bacterium Streptomyces malaysiensis F913.</title>
        <authorList>
            <person name="Xu Y."/>
            <person name="Wei J."/>
            <person name="Xie J."/>
            <person name="Li T."/>
            <person name="Zhou Z."/>
        </authorList>
    </citation>
    <scope>NUCLEOTIDE SEQUENCE [LARGE SCALE GENOMIC DNA]</scope>
    <source>
        <strain evidence="7 8">F913</strain>
    </source>
</reference>
<evidence type="ECO:0000259" key="6">
    <source>
        <dbReference type="Pfam" id="PF13193"/>
    </source>
</evidence>
<dbReference type="Pfam" id="PF13193">
    <property type="entry name" value="AMP-binding_C"/>
    <property type="match status" value="1"/>
</dbReference>
<dbReference type="SUPFAM" id="SSF56801">
    <property type="entry name" value="Acetyl-CoA synthetase-like"/>
    <property type="match status" value="1"/>
</dbReference>
<evidence type="ECO:0000256" key="1">
    <source>
        <dbReference type="ARBA" id="ARBA00006432"/>
    </source>
</evidence>
<comment type="caution">
    <text evidence="7">The sequence shown here is derived from an EMBL/GenBank/DDBJ whole genome shotgun (WGS) entry which is preliminary data.</text>
</comment>
<feature type="domain" description="AMP-binding enzyme C-terminal" evidence="6">
    <location>
        <begin position="459"/>
        <end position="536"/>
    </location>
</feature>
<keyword evidence="2" id="KW-0436">Ligase</keyword>
<dbReference type="GO" id="GO:0005524">
    <property type="term" value="F:ATP binding"/>
    <property type="evidence" value="ECO:0007669"/>
    <property type="project" value="UniProtKB-KW"/>
</dbReference>
<dbReference type="InterPro" id="IPR025110">
    <property type="entry name" value="AMP-bd_C"/>
</dbReference>
<dbReference type="PROSITE" id="PS00455">
    <property type="entry name" value="AMP_BINDING"/>
    <property type="match status" value="1"/>
</dbReference>
<dbReference type="RefSeq" id="WP_102935891.1">
    <property type="nucleotide sequence ID" value="NZ_LJIW01000002.1"/>
</dbReference>
<gene>
    <name evidence="7" type="ORF">SMF913_25415</name>
</gene>
<dbReference type="GO" id="GO:0006637">
    <property type="term" value="P:acyl-CoA metabolic process"/>
    <property type="evidence" value="ECO:0007669"/>
    <property type="project" value="TreeGrafter"/>
</dbReference>
<keyword evidence="4" id="KW-0067">ATP-binding</keyword>
<dbReference type="Gene3D" id="3.30.300.30">
    <property type="match status" value="1"/>
</dbReference>
<dbReference type="Proteomes" id="UP000236520">
    <property type="component" value="Unassembled WGS sequence"/>
</dbReference>
<dbReference type="GO" id="GO:0016405">
    <property type="term" value="F:CoA-ligase activity"/>
    <property type="evidence" value="ECO:0007669"/>
    <property type="project" value="UniProtKB-ARBA"/>
</dbReference>
<comment type="similarity">
    <text evidence="1">Belongs to the ATP-dependent AMP-binding enzyme family.</text>
</comment>
<protein>
    <recommendedName>
        <fullName evidence="9">AMP-dependent synthetase</fullName>
    </recommendedName>
</protein>
<dbReference type="GO" id="GO:0004321">
    <property type="term" value="F:fatty-acyl-CoA synthase activity"/>
    <property type="evidence" value="ECO:0007669"/>
    <property type="project" value="TreeGrafter"/>
</dbReference>
<evidence type="ECO:0000256" key="2">
    <source>
        <dbReference type="ARBA" id="ARBA00022598"/>
    </source>
</evidence>
<evidence type="ECO:0000313" key="8">
    <source>
        <dbReference type="Proteomes" id="UP000236520"/>
    </source>
</evidence>
<dbReference type="InterPro" id="IPR000873">
    <property type="entry name" value="AMP-dep_synth/lig_dom"/>
</dbReference>
<sequence length="574" mass="63769">MITAATQVFRDARDQVLSLRRDYERAIEEFRWPEFEASFNWAVDWFDAIAEGNHRSALVIVEEDGSSSSLSFEEIFRRSNQVAAWLMQQGVQKGDSVVLMLGNQVELWDCMLGLMKLGAVVMPTAAAISGADLADRITRADVKFVICNPSDTAKFDDAPGDYIRISVRDVQGWRPLADAYRLPDDVRVPHPETAPADRLLLYFTSGTTSRPKLVEHTQVSYPVGHLSTLYYLGLRPGDVHLNISSPGWAKHAWSSFFTPWIAEATVFVYNYARFDAKALLEQIRTHGVTTFCAPPTVWRMLINADLSGGRGSLREVIGAGEPLNPEVIDQVRTYWGLEIRDGYGQTETTAQIGNPPGIPIKIGSMGRPLPGVPVVLVDPATGTRVAGTGEGEICLDLAQHPVNFMRGYLDDEARNVEATHGGLYHTGDVATVDERGYITFVGRTDDVFKASDYKISPFEVESVLVEHPAVLEAAVVPAPDPVRLAVPKAYIALAPGHAASDDTALSILRYAREHLAPYQRVRRIEFIELPKTISGKIRRVELRMRELEIAESPRSSKQEWWDTDFPNLRRALPS</sequence>
<evidence type="ECO:0000259" key="5">
    <source>
        <dbReference type="Pfam" id="PF00501"/>
    </source>
</evidence>
<dbReference type="PANTHER" id="PTHR43605:SF10">
    <property type="entry name" value="ACYL-COA SYNTHETASE MEDIUM CHAIN FAMILY MEMBER 3"/>
    <property type="match status" value="1"/>
</dbReference>
<evidence type="ECO:0000313" key="7">
    <source>
        <dbReference type="EMBL" id="PNG89950.1"/>
    </source>
</evidence>
<proteinExistence type="inferred from homology"/>